<comment type="caution">
    <text evidence="1">The sequence shown here is derived from an EMBL/GenBank/DDBJ whole genome shotgun (WGS) entry which is preliminary data.</text>
</comment>
<dbReference type="NCBIfam" id="TIGR02487">
    <property type="entry name" value="NrdD"/>
    <property type="match status" value="1"/>
</dbReference>
<dbReference type="PANTHER" id="PTHR21075">
    <property type="entry name" value="ANAEROBIC RIBONUCLEOSIDE-TRIPHOSPHATE REDUCTASE"/>
    <property type="match status" value="1"/>
</dbReference>
<accession>A0ABY1JCB4</accession>
<sequence length="707" mass="79190">MTSLTKSGSSYETGIGGQRFLFDRPESTDLALMVEAHSKDECSPWDAGRIRDALIREAGVNPEVAFSIAAEIEEEVIRCGKDRITTSIIREMANAKLFQRGLDVYLVDHSKVGIPVYDLEIMMFSPNRENSNTSYNPESINLTIAERIIKDYALSKLFSPDVARAHLEGDIHLHDLGMVIRPYCSGQSPAYVAKFGLNLPSITSVSSPAKHPDVLLAHMLKMTSVLQNNFAGAIGWDAVNMFFAPYLEGLSDGEMRQLAQMLIFEFNQLAGGRGGQVAFTDINLYFEIPKHFRDVPAIGPGGKFTGKTYGDYAAISKRFLRALFEVYLEGDSRSQPFFFPKPLLHITDAFFEEEGWEEMLELACLVASKKGNTYFVFDRGGVTKLSECCRLSFELTEEDLQEAKTPWKMRYSALQNVTINLPRVAYRSQGDLQTFFGLLEELMELAFKAHVQKRSFIQSLLDLKEKGPLSVLTVAYDGENYLRMEKTSHLIGLLGLNETVRVLKGKELHEGAEAEELGLAIVKFMELKCQELTERAGFKVVLEQTPAESTAHRFARLDLNKFPMAADVVKGNVKRNEVFYTNSTHIPYEAEVDPIDRVIKEGLYHPSIKAGAITHIWMGEHEPDAGALASFVRKVFLHSQNAQVAFSPEFTICNDCGRVERGLRPSCGKCHSSNVDGVTRITGYFTKISSWNAGKRAELESRKRWSL</sequence>
<proteinExistence type="predicted"/>
<dbReference type="PANTHER" id="PTHR21075:SF0">
    <property type="entry name" value="ANAEROBIC RIBONUCLEOSIDE-TRIPHOSPHATE REDUCTASE"/>
    <property type="match status" value="1"/>
</dbReference>
<dbReference type="InterPro" id="IPR012833">
    <property type="entry name" value="NrdD"/>
</dbReference>
<protein>
    <submittedName>
        <fullName evidence="1">Ribonucleoside-triphosphate reductase class III catalytic subunit</fullName>
    </submittedName>
</protein>
<organism evidence="1 2">
    <name type="scientific">Acetomicrobium flavidum</name>
    <dbReference type="NCBI Taxonomy" id="49896"/>
    <lineage>
        <taxon>Bacteria</taxon>
        <taxon>Thermotogati</taxon>
        <taxon>Synergistota</taxon>
        <taxon>Synergistia</taxon>
        <taxon>Synergistales</taxon>
        <taxon>Acetomicrobiaceae</taxon>
        <taxon>Acetomicrobium</taxon>
    </lineage>
</organism>
<dbReference type="RefSeq" id="WP_074199308.1">
    <property type="nucleotide sequence ID" value="NZ_DAONBL010000003.1"/>
</dbReference>
<dbReference type="Gene3D" id="3.20.70.20">
    <property type="match status" value="1"/>
</dbReference>
<gene>
    <name evidence="1" type="ORF">SAMN05444368_0754</name>
</gene>
<name>A0ABY1JCB4_9BACT</name>
<reference evidence="1 2" key="1">
    <citation type="submission" date="2016-11" db="EMBL/GenBank/DDBJ databases">
        <authorList>
            <person name="Varghese N."/>
            <person name="Submissions S."/>
        </authorList>
    </citation>
    <scope>NUCLEOTIDE SEQUENCE [LARGE SCALE GENOMIC DNA]</scope>
    <source>
        <strain evidence="1 2">DSM 20664</strain>
    </source>
</reference>
<evidence type="ECO:0000313" key="1">
    <source>
        <dbReference type="EMBL" id="SIN65387.1"/>
    </source>
</evidence>
<dbReference type="SUPFAM" id="SSF51998">
    <property type="entry name" value="PFL-like glycyl radical enzymes"/>
    <property type="match status" value="1"/>
</dbReference>
<keyword evidence="2" id="KW-1185">Reference proteome</keyword>
<evidence type="ECO:0000313" key="2">
    <source>
        <dbReference type="Proteomes" id="UP000185093"/>
    </source>
</evidence>
<dbReference type="Pfam" id="PF13597">
    <property type="entry name" value="NRDD"/>
    <property type="match status" value="1"/>
</dbReference>
<dbReference type="EMBL" id="FSQZ01000001">
    <property type="protein sequence ID" value="SIN65387.1"/>
    <property type="molecule type" value="Genomic_DNA"/>
</dbReference>
<dbReference type="Proteomes" id="UP000185093">
    <property type="component" value="Unassembled WGS sequence"/>
</dbReference>